<evidence type="ECO:0000313" key="1">
    <source>
        <dbReference type="EMBL" id="ALJ00216.1"/>
    </source>
</evidence>
<keyword evidence="2" id="KW-1185">Reference proteome</keyword>
<dbReference type="RefSeq" id="WP_062544769.1">
    <property type="nucleotide sequence ID" value="NZ_CP012643.1"/>
</dbReference>
<dbReference type="PATRIC" id="fig|512763.3.peg.3549"/>
<gene>
    <name evidence="1" type="ORF">DC20_16130</name>
</gene>
<dbReference type="KEGG" id="rti:DC20_16130"/>
<sequence length="78" mass="9094">MAKEFRVGDRVVYLPMPEYWFEIIATRAANGQSGEGSLPLPPGRDFLLKRLYFPSEPLEKEMEPYKAAFRYDLVRIPQ</sequence>
<name>A0A0P0C5J4_9BACT</name>
<reference evidence="1 2" key="1">
    <citation type="submission" date="2015-08" db="EMBL/GenBank/DDBJ databases">
        <title>Complete genome sequence of Rufibacter tibetensis strain 1351t, a radiation-resistant bacterium from tibet plateau.</title>
        <authorList>
            <person name="Dai J."/>
        </authorList>
    </citation>
    <scope>NUCLEOTIDE SEQUENCE [LARGE SCALE GENOMIC DNA]</scope>
    <source>
        <strain evidence="1 2">1351</strain>
    </source>
</reference>
<dbReference type="Proteomes" id="UP000061382">
    <property type="component" value="Chromosome"/>
</dbReference>
<accession>A0A0P0C5J4</accession>
<organism evidence="1 2">
    <name type="scientific">Rufibacter tibetensis</name>
    <dbReference type="NCBI Taxonomy" id="512763"/>
    <lineage>
        <taxon>Bacteria</taxon>
        <taxon>Pseudomonadati</taxon>
        <taxon>Bacteroidota</taxon>
        <taxon>Cytophagia</taxon>
        <taxon>Cytophagales</taxon>
        <taxon>Hymenobacteraceae</taxon>
        <taxon>Rufibacter</taxon>
    </lineage>
</organism>
<dbReference type="AlphaFoldDB" id="A0A0P0C5J4"/>
<protein>
    <submittedName>
        <fullName evidence="1">Uncharacterized protein</fullName>
    </submittedName>
</protein>
<dbReference type="EMBL" id="CP012643">
    <property type="protein sequence ID" value="ALJ00216.1"/>
    <property type="molecule type" value="Genomic_DNA"/>
</dbReference>
<evidence type="ECO:0000313" key="2">
    <source>
        <dbReference type="Proteomes" id="UP000061382"/>
    </source>
</evidence>
<proteinExistence type="predicted"/>